<dbReference type="Gene3D" id="3.90.245.10">
    <property type="entry name" value="Ribonucleoside hydrolase-like"/>
    <property type="match status" value="1"/>
</dbReference>
<dbReference type="InterPro" id="IPR036452">
    <property type="entry name" value="Ribo_hydro-like"/>
</dbReference>
<dbReference type="PANTHER" id="PTHR12304">
    <property type="entry name" value="INOSINE-URIDINE PREFERRING NUCLEOSIDE HYDROLASE"/>
    <property type="match status" value="1"/>
</dbReference>
<evidence type="ECO:0000256" key="2">
    <source>
        <dbReference type="ARBA" id="ARBA00023295"/>
    </source>
</evidence>
<dbReference type="AlphaFoldDB" id="A0AA46TLW0"/>
<dbReference type="InterPro" id="IPR001910">
    <property type="entry name" value="Inosine/uridine_hydrolase_dom"/>
</dbReference>
<evidence type="ECO:0000259" key="3">
    <source>
        <dbReference type="Pfam" id="PF01156"/>
    </source>
</evidence>
<dbReference type="GO" id="GO:0006152">
    <property type="term" value="P:purine nucleoside catabolic process"/>
    <property type="evidence" value="ECO:0007669"/>
    <property type="project" value="TreeGrafter"/>
</dbReference>
<sequence>MPTPIILDCDPGHDDALALLLAYASPTLDLRAITTVAGNQTLPKVTENARRVATLAGITDVPIAAGADRPLVRDLVVAQDVHGKTGLDGADLPEPEVPLSSTTATTLMAETIASADRPVTLVPTGPLTNVAHLLREHPESAVGIAQIVWMGGSTTRGNVTPYAEFNAFVDPEAAAEVLDSGIPVTMIGLNVTHQALATDEIIARIRRLGTDLATTIADLLGFFAATYERIWGLPAPPVHDAVAVARVIDPGLVGCVRAPISIETKGDLTSGATVVDLYERTGRPANAYAGVAVDVERFWDLMIDALATYP</sequence>
<organism evidence="4 5">
    <name type="scientific">Solicola gregarius</name>
    <dbReference type="NCBI Taxonomy" id="2908642"/>
    <lineage>
        <taxon>Bacteria</taxon>
        <taxon>Bacillati</taxon>
        <taxon>Actinomycetota</taxon>
        <taxon>Actinomycetes</taxon>
        <taxon>Propionibacteriales</taxon>
        <taxon>Nocardioidaceae</taxon>
        <taxon>Solicola</taxon>
    </lineage>
</organism>
<accession>A0AA46TLW0</accession>
<evidence type="ECO:0000256" key="1">
    <source>
        <dbReference type="ARBA" id="ARBA00022801"/>
    </source>
</evidence>
<keyword evidence="5" id="KW-1185">Reference proteome</keyword>
<keyword evidence="2" id="KW-0326">Glycosidase</keyword>
<reference evidence="4" key="1">
    <citation type="submission" date="2022-01" db="EMBL/GenBank/DDBJ databases">
        <title>Nocardioidaceae gen. sp. A5X3R13.</title>
        <authorList>
            <person name="Lopez Marin M.A."/>
            <person name="Uhlik O."/>
        </authorList>
    </citation>
    <scope>NUCLEOTIDE SEQUENCE</scope>
    <source>
        <strain evidence="4">A5X3R13</strain>
    </source>
</reference>
<protein>
    <submittedName>
        <fullName evidence="4">Nucleoside hydrolase</fullName>
    </submittedName>
</protein>
<dbReference type="CDD" id="cd02651">
    <property type="entry name" value="nuc_hydro_IU_UC_XIUA"/>
    <property type="match status" value="1"/>
</dbReference>
<evidence type="ECO:0000313" key="4">
    <source>
        <dbReference type="EMBL" id="UYM06818.1"/>
    </source>
</evidence>
<dbReference type="SUPFAM" id="SSF53590">
    <property type="entry name" value="Nucleoside hydrolase"/>
    <property type="match status" value="1"/>
</dbReference>
<gene>
    <name evidence="4" type="ORF">L0C25_07010</name>
</gene>
<feature type="domain" description="Inosine/uridine-preferring nucleoside hydrolase" evidence="3">
    <location>
        <begin position="5"/>
        <end position="300"/>
    </location>
</feature>
<name>A0AA46TLW0_9ACTN</name>
<dbReference type="Pfam" id="PF01156">
    <property type="entry name" value="IU_nuc_hydro"/>
    <property type="match status" value="1"/>
</dbReference>
<dbReference type="GO" id="GO:0008477">
    <property type="term" value="F:purine nucleosidase activity"/>
    <property type="evidence" value="ECO:0007669"/>
    <property type="project" value="TreeGrafter"/>
</dbReference>
<dbReference type="GO" id="GO:0005829">
    <property type="term" value="C:cytosol"/>
    <property type="evidence" value="ECO:0007669"/>
    <property type="project" value="TreeGrafter"/>
</dbReference>
<evidence type="ECO:0000313" key="5">
    <source>
        <dbReference type="Proteomes" id="UP001164390"/>
    </source>
</evidence>
<keyword evidence="1 4" id="KW-0378">Hydrolase</keyword>
<dbReference type="Proteomes" id="UP001164390">
    <property type="component" value="Chromosome"/>
</dbReference>
<dbReference type="EMBL" id="CP094970">
    <property type="protein sequence ID" value="UYM06818.1"/>
    <property type="molecule type" value="Genomic_DNA"/>
</dbReference>
<dbReference type="InterPro" id="IPR023186">
    <property type="entry name" value="IUNH"/>
</dbReference>
<dbReference type="KEGG" id="sgrg:L0C25_07010"/>
<dbReference type="PANTHER" id="PTHR12304:SF4">
    <property type="entry name" value="URIDINE NUCLEOSIDASE"/>
    <property type="match status" value="1"/>
</dbReference>
<proteinExistence type="predicted"/>
<dbReference type="RefSeq" id="WP_271635741.1">
    <property type="nucleotide sequence ID" value="NZ_CP094970.1"/>
</dbReference>